<proteinExistence type="predicted"/>
<protein>
    <recommendedName>
        <fullName evidence="1">DUF4214 domain-containing protein</fullName>
    </recommendedName>
</protein>
<organism evidence="2 3">
    <name type="scientific">Polynucleobacter asymbioticus</name>
    <dbReference type="NCBI Taxonomy" id="576611"/>
    <lineage>
        <taxon>Bacteria</taxon>
        <taxon>Pseudomonadati</taxon>
        <taxon>Pseudomonadota</taxon>
        <taxon>Betaproteobacteria</taxon>
        <taxon>Burkholderiales</taxon>
        <taxon>Burkholderiaceae</taxon>
        <taxon>Polynucleobacter</taxon>
    </lineage>
</organism>
<dbReference type="Gene3D" id="1.10.3130.20">
    <property type="entry name" value="Phycobilisome linker domain"/>
    <property type="match status" value="1"/>
</dbReference>
<dbReference type="EMBL" id="CP015017">
    <property type="protein sequence ID" value="APC00497.1"/>
    <property type="molecule type" value="Genomic_DNA"/>
</dbReference>
<dbReference type="AlphaFoldDB" id="A0AAC9IX83"/>
<dbReference type="InterPro" id="IPR038255">
    <property type="entry name" value="PBS_linker_sf"/>
</dbReference>
<gene>
    <name evidence="2" type="ORF">AOC25_02095</name>
</gene>
<dbReference type="Proteomes" id="UP000182060">
    <property type="component" value="Chromosome"/>
</dbReference>
<feature type="domain" description="DUF4214" evidence="1">
    <location>
        <begin position="4"/>
        <end position="53"/>
    </location>
</feature>
<dbReference type="RefSeq" id="WP_071540075.1">
    <property type="nucleotide sequence ID" value="NZ_CP015017.1"/>
</dbReference>
<feature type="domain" description="DUF4214" evidence="1">
    <location>
        <begin position="93"/>
        <end position="160"/>
    </location>
</feature>
<dbReference type="Pfam" id="PF13946">
    <property type="entry name" value="DUF4214"/>
    <property type="match status" value="2"/>
</dbReference>
<name>A0AAC9IX83_9BURK</name>
<evidence type="ECO:0000313" key="2">
    <source>
        <dbReference type="EMBL" id="APC00497.1"/>
    </source>
</evidence>
<accession>A0AAC9IX83</accession>
<dbReference type="InterPro" id="IPR025282">
    <property type="entry name" value="DUF4214"/>
</dbReference>
<reference evidence="2" key="1">
    <citation type="journal article" date="2017" name="Appl. Environ. Microbiol.">
        <title>Microdiversification of a pelagic Polynucleobacter species is mainly driven by acquisition of genomic islands from a partially interspecific gene pool.</title>
        <authorList>
            <person name="Hoetzinger M."/>
            <person name="Hahn M.W."/>
            <person name="Jezberova J."/>
            <person name="Schmidt J."/>
            <person name="Koll U."/>
        </authorList>
    </citation>
    <scope>NUCLEOTIDE SEQUENCE</scope>
    <source>
        <strain evidence="2">MWH-RechtKol4</strain>
    </source>
</reference>
<sequence length="930" mass="91042">MTNSLNNIFVQNLYENILQRPGDEGGINFWVAAADAGASNPSMINSFINSPEGEKVQSVIRLYETFFNRTPDSDGLKFWVNALDSGVTLRNIATTFSASPEFHENYASFSTGAYVEALYNNCFNRPSDPGGKAFWINAIDHGGISRADVALDFSTSSEAVSASGYATNFAENYLVLRAAGTLEPTTAAVLALTYAAAAPLSTNIATASLETSYTANAVIAAAAASNAAAANAAAASTLAAVQADPVATVVQATHAVADAQAAVTAANAAVASVAYETTDAATLLSSANAVQTAAGTASNLSPAALTLAGTQVTTSNTAAALASTDATTAANGVTAANAALVAATAALATATAAAAPLSTNIATASLETSYTANAVIAAAAASNAAAANAAAASTLAAVQADPVATVVQATHAVADAQAAVTAANAAVASVAYETTDAATLLSSANAVQTAAGTASNLSPAALTLAGTQVTTSNTAAALASTDATTAANGVTAANAALVAATAALATATAASVHTYLYSDGGLLNNTFTNAPIANGGGSGTLDINSSIVAAMTMGYGGQDWNVLDNGYINLNITNSLGSGAINLVSSTAFNDTFNMGNLNLITSISAEAASGSTTITLDGSIAGSTAYAGTVTIIATNDGLGNAGAIDILAGSGATIVSNVLTTTGEESAGGAGLVSVTMTSHGAGAQNVGTTGASDTALATIYLTQDGAGAQTIISTDTAAVSVTAVMGLNSTAGAQSITTNSGNDLITLIDNGGFTGSIVTINAKGGVNQISLAATHTGVDTIINNTGIWIVGSDQTTAIDTIINFVGGSDVIQLSQSAYGGNFFGATGAGNTGVVLDSHIGVLANTTTIVNSNAFSFASGIITPSISGALVLVGINAVGNTLDIYAVNSTANPGDTILQDLAAHTATLVGHVSVIGQPLTAVDFVIIA</sequence>
<evidence type="ECO:0000313" key="3">
    <source>
        <dbReference type="Proteomes" id="UP000182060"/>
    </source>
</evidence>
<evidence type="ECO:0000259" key="1">
    <source>
        <dbReference type="Pfam" id="PF13946"/>
    </source>
</evidence>